<name>A2E9E0_TRIV3</name>
<gene>
    <name evidence="2" type="ORF">TVAG_364280</name>
</gene>
<keyword evidence="3" id="KW-1185">Reference proteome</keyword>
<protein>
    <submittedName>
        <fullName evidence="2">Uncharacterized protein</fullName>
    </submittedName>
</protein>
<dbReference type="InParanoid" id="A2E9E0"/>
<reference evidence="2" key="2">
    <citation type="journal article" date="2007" name="Science">
        <title>Draft genome sequence of the sexually transmitted pathogen Trichomonas vaginalis.</title>
        <authorList>
            <person name="Carlton J.M."/>
            <person name="Hirt R.P."/>
            <person name="Silva J.C."/>
            <person name="Delcher A.L."/>
            <person name="Schatz M."/>
            <person name="Zhao Q."/>
            <person name="Wortman J.R."/>
            <person name="Bidwell S.L."/>
            <person name="Alsmark U.C.M."/>
            <person name="Besteiro S."/>
            <person name="Sicheritz-Ponten T."/>
            <person name="Noel C.J."/>
            <person name="Dacks J.B."/>
            <person name="Foster P.G."/>
            <person name="Simillion C."/>
            <person name="Van de Peer Y."/>
            <person name="Miranda-Saavedra D."/>
            <person name="Barton G.J."/>
            <person name="Westrop G.D."/>
            <person name="Mueller S."/>
            <person name="Dessi D."/>
            <person name="Fiori P.L."/>
            <person name="Ren Q."/>
            <person name="Paulsen I."/>
            <person name="Zhang H."/>
            <person name="Bastida-Corcuera F.D."/>
            <person name="Simoes-Barbosa A."/>
            <person name="Brown M.T."/>
            <person name="Hayes R.D."/>
            <person name="Mukherjee M."/>
            <person name="Okumura C.Y."/>
            <person name="Schneider R."/>
            <person name="Smith A.J."/>
            <person name="Vanacova S."/>
            <person name="Villalvazo M."/>
            <person name="Haas B.J."/>
            <person name="Pertea M."/>
            <person name="Feldblyum T.V."/>
            <person name="Utterback T.R."/>
            <person name="Shu C.L."/>
            <person name="Osoegawa K."/>
            <person name="de Jong P.J."/>
            <person name="Hrdy I."/>
            <person name="Horvathova L."/>
            <person name="Zubacova Z."/>
            <person name="Dolezal P."/>
            <person name="Malik S.B."/>
            <person name="Logsdon J.M. Jr."/>
            <person name="Henze K."/>
            <person name="Gupta A."/>
            <person name="Wang C.C."/>
            <person name="Dunne R.L."/>
            <person name="Upcroft J.A."/>
            <person name="Upcroft P."/>
            <person name="White O."/>
            <person name="Salzberg S.L."/>
            <person name="Tang P."/>
            <person name="Chiu C.-H."/>
            <person name="Lee Y.-S."/>
            <person name="Embley T.M."/>
            <person name="Coombs G.H."/>
            <person name="Mottram J.C."/>
            <person name="Tachezy J."/>
            <person name="Fraser-Liggett C.M."/>
            <person name="Johnson P.J."/>
        </authorList>
    </citation>
    <scope>NUCLEOTIDE SEQUENCE [LARGE SCALE GENOMIC DNA]</scope>
    <source>
        <strain evidence="2">G3</strain>
    </source>
</reference>
<evidence type="ECO:0000256" key="1">
    <source>
        <dbReference type="SAM" id="MobiDB-lite"/>
    </source>
</evidence>
<sequence>MTLAPKDSIIFNFLNSDNEKKPSGLGAKPTPKPNTLSKVPVTQAAPKQKQDTKEEKSHSIRIPDFEEIKLSGIDFSKFQAEKKDTVSK</sequence>
<feature type="compositionally biased region" description="Basic and acidic residues" evidence="1">
    <location>
        <begin position="48"/>
        <end position="63"/>
    </location>
</feature>
<dbReference type="EMBL" id="DS113333">
    <property type="protein sequence ID" value="EAY10704.1"/>
    <property type="molecule type" value="Genomic_DNA"/>
</dbReference>
<organism evidence="2 3">
    <name type="scientific">Trichomonas vaginalis (strain ATCC PRA-98 / G3)</name>
    <dbReference type="NCBI Taxonomy" id="412133"/>
    <lineage>
        <taxon>Eukaryota</taxon>
        <taxon>Metamonada</taxon>
        <taxon>Parabasalia</taxon>
        <taxon>Trichomonadida</taxon>
        <taxon>Trichomonadidae</taxon>
        <taxon>Trichomonas</taxon>
    </lineage>
</organism>
<dbReference type="Proteomes" id="UP000001542">
    <property type="component" value="Unassembled WGS sequence"/>
</dbReference>
<dbReference type="AlphaFoldDB" id="A2E9E0"/>
<accession>A2E9E0</accession>
<dbReference type="VEuPathDB" id="TrichDB:TVAGG3_0000760"/>
<evidence type="ECO:0000313" key="3">
    <source>
        <dbReference type="Proteomes" id="UP000001542"/>
    </source>
</evidence>
<evidence type="ECO:0000313" key="2">
    <source>
        <dbReference type="EMBL" id="EAY10704.1"/>
    </source>
</evidence>
<reference evidence="2" key="1">
    <citation type="submission" date="2006-10" db="EMBL/GenBank/DDBJ databases">
        <authorList>
            <person name="Amadeo P."/>
            <person name="Zhao Q."/>
            <person name="Wortman J."/>
            <person name="Fraser-Liggett C."/>
            <person name="Carlton J."/>
        </authorList>
    </citation>
    <scope>NUCLEOTIDE SEQUENCE</scope>
    <source>
        <strain evidence="2">G3</strain>
    </source>
</reference>
<dbReference type="VEuPathDB" id="TrichDB:TVAG_364280"/>
<dbReference type="KEGG" id="tva:4768639"/>
<proteinExistence type="predicted"/>
<feature type="region of interest" description="Disordered" evidence="1">
    <location>
        <begin position="14"/>
        <end position="63"/>
    </location>
</feature>